<sequence>MVRVRAALNTRVRWTT</sequence>
<dbReference type="Proteomes" id="UP000000936">
    <property type="component" value="Chromosome"/>
</dbReference>
<dbReference type="STRING" id="754252.PFREUD_10100"/>
<dbReference type="EMBL" id="FN806773">
    <property type="protein sequence ID" value="CBL56534.1"/>
    <property type="molecule type" value="Genomic_DNA"/>
</dbReference>
<keyword evidence="2" id="KW-1185">Reference proteome</keyword>
<protein>
    <submittedName>
        <fullName evidence="1">Uncharacterized protein</fullName>
    </submittedName>
</protein>
<accession>D7GDC3</accession>
<dbReference type="AlphaFoldDB" id="D7GDC3"/>
<dbReference type="HOGENOM" id="CLU_3433063_0_0_11"/>
<gene>
    <name evidence="1" type="ordered locus">PFREUD_10100</name>
</gene>
<proteinExistence type="predicted"/>
<name>D7GDC3_PROFC</name>
<evidence type="ECO:0000313" key="2">
    <source>
        <dbReference type="Proteomes" id="UP000000936"/>
    </source>
</evidence>
<organism evidence="1 2">
    <name type="scientific">Propionibacterium freudenreichii subsp. shermanii (strain ATCC 9614 / DSM 4902 / CIP 103027 / NCIMB 8099 / CIRM-BIA1)</name>
    <dbReference type="NCBI Taxonomy" id="754252"/>
    <lineage>
        <taxon>Bacteria</taxon>
        <taxon>Bacillati</taxon>
        <taxon>Actinomycetota</taxon>
        <taxon>Actinomycetes</taxon>
        <taxon>Propionibacteriales</taxon>
        <taxon>Propionibacteriaceae</taxon>
        <taxon>Propionibacterium</taxon>
    </lineage>
</organism>
<dbReference type="KEGG" id="pfr:PFREUD_10100"/>
<reference evidence="1 2" key="1">
    <citation type="journal article" date="2010" name="PLoS ONE">
        <title>The complete genome of Propionibacterium freudenreichii CIRM-BIA1, a hardy actinobacterium with food and probiotic applications.</title>
        <authorList>
            <person name="Falentin H."/>
            <person name="Deutsch S.M."/>
            <person name="Jan G."/>
            <person name="Loux V."/>
            <person name="Thierry A."/>
            <person name="Parayre S."/>
            <person name="Maillard M.B."/>
            <person name="Dherbecourt J."/>
            <person name="Cousin F.J."/>
            <person name="Jardin J."/>
            <person name="Siguier P."/>
            <person name="Couloux A."/>
            <person name="Barbe V."/>
            <person name="Vacherie B."/>
            <person name="Wincker P."/>
            <person name="Gibrat J.F."/>
            <person name="Gaillardin C."/>
            <person name="Lortal S."/>
        </authorList>
    </citation>
    <scope>NUCLEOTIDE SEQUENCE [LARGE SCALE GENOMIC DNA]</scope>
    <source>
        <strain evidence="2">ATCC 9614 / DSM 4902 / CIP 103027 / NCIMB 8099 / CIRM-BIA1</strain>
    </source>
</reference>
<evidence type="ECO:0000313" key="1">
    <source>
        <dbReference type="EMBL" id="CBL56534.1"/>
    </source>
</evidence>